<dbReference type="RefSeq" id="WP_377801759.1">
    <property type="nucleotide sequence ID" value="NZ_JBHSLW010000097.1"/>
</dbReference>
<protein>
    <submittedName>
        <fullName evidence="1">Uncharacterized protein</fullName>
    </submittedName>
</protein>
<organism evidence="1 2">
    <name type="scientific">Bosea eneae</name>
    <dbReference type="NCBI Taxonomy" id="151454"/>
    <lineage>
        <taxon>Bacteria</taxon>
        <taxon>Pseudomonadati</taxon>
        <taxon>Pseudomonadota</taxon>
        <taxon>Alphaproteobacteria</taxon>
        <taxon>Hyphomicrobiales</taxon>
        <taxon>Boseaceae</taxon>
        <taxon>Bosea</taxon>
    </lineage>
</organism>
<accession>A0ABW0J017</accession>
<dbReference type="Proteomes" id="UP001596053">
    <property type="component" value="Unassembled WGS sequence"/>
</dbReference>
<keyword evidence="2" id="KW-1185">Reference proteome</keyword>
<reference evidence="2" key="1">
    <citation type="journal article" date="2019" name="Int. J. Syst. Evol. Microbiol.">
        <title>The Global Catalogue of Microorganisms (GCM) 10K type strain sequencing project: providing services to taxonomists for standard genome sequencing and annotation.</title>
        <authorList>
            <consortium name="The Broad Institute Genomics Platform"/>
            <consortium name="The Broad Institute Genome Sequencing Center for Infectious Disease"/>
            <person name="Wu L."/>
            <person name="Ma J."/>
        </authorList>
    </citation>
    <scope>NUCLEOTIDE SEQUENCE [LARGE SCALE GENOMIC DNA]</scope>
    <source>
        <strain evidence="2">NCAIM B.01391</strain>
    </source>
</reference>
<proteinExistence type="predicted"/>
<evidence type="ECO:0000313" key="1">
    <source>
        <dbReference type="EMBL" id="MFC5423689.1"/>
    </source>
</evidence>
<dbReference type="EMBL" id="JBHSLW010000097">
    <property type="protein sequence ID" value="MFC5423689.1"/>
    <property type="molecule type" value="Genomic_DNA"/>
</dbReference>
<sequence>MTEISDIGKRGDVGRPPLKKNVDTVQTIIRLTAETRARIKALVGDNQMAAFIRDAIEAELRRREREKPKS</sequence>
<evidence type="ECO:0000313" key="2">
    <source>
        <dbReference type="Proteomes" id="UP001596053"/>
    </source>
</evidence>
<gene>
    <name evidence="1" type="ORF">ACFPOB_29585</name>
</gene>
<name>A0ABW0J017_9HYPH</name>
<comment type="caution">
    <text evidence="1">The sequence shown here is derived from an EMBL/GenBank/DDBJ whole genome shotgun (WGS) entry which is preliminary data.</text>
</comment>